<organism evidence="4 5">
    <name type="scientific">Streptomyces sioyaensis</name>
    <dbReference type="NCBI Taxonomy" id="67364"/>
    <lineage>
        <taxon>Bacteria</taxon>
        <taxon>Bacillati</taxon>
        <taxon>Actinomycetota</taxon>
        <taxon>Actinomycetes</taxon>
        <taxon>Kitasatosporales</taxon>
        <taxon>Streptomycetaceae</taxon>
        <taxon>Streptomyces</taxon>
    </lineage>
</organism>
<dbReference type="InterPro" id="IPR038765">
    <property type="entry name" value="Papain-like_cys_pep_sf"/>
</dbReference>
<feature type="region of interest" description="Disordered" evidence="2">
    <location>
        <begin position="80"/>
        <end position="100"/>
    </location>
</feature>
<proteinExistence type="inferred from homology"/>
<dbReference type="GO" id="GO:0006508">
    <property type="term" value="P:proteolysis"/>
    <property type="evidence" value="ECO:0007669"/>
    <property type="project" value="InterPro"/>
</dbReference>
<keyword evidence="5" id="KW-1185">Reference proteome</keyword>
<dbReference type="SUPFAM" id="SSF54001">
    <property type="entry name" value="Cysteine proteinases"/>
    <property type="match status" value="1"/>
</dbReference>
<dbReference type="InterPro" id="IPR013128">
    <property type="entry name" value="Peptidase_C1A"/>
</dbReference>
<dbReference type="Proteomes" id="UP000289482">
    <property type="component" value="Unassembled WGS sequence"/>
</dbReference>
<comment type="similarity">
    <text evidence="1">Belongs to the peptidase C1 family.</text>
</comment>
<dbReference type="EMBL" id="SDIF01000052">
    <property type="protein sequence ID" value="RXS65359.1"/>
    <property type="molecule type" value="Genomic_DNA"/>
</dbReference>
<feature type="compositionally biased region" description="Basic and acidic residues" evidence="2">
    <location>
        <begin position="1"/>
        <end position="10"/>
    </location>
</feature>
<dbReference type="InterPro" id="IPR000668">
    <property type="entry name" value="Peptidase_C1A_C"/>
</dbReference>
<comment type="caution">
    <text evidence="4">The sequence shown here is derived from an EMBL/GenBank/DDBJ whole genome shotgun (WGS) entry which is preliminary data.</text>
</comment>
<dbReference type="Gene3D" id="3.90.70.10">
    <property type="entry name" value="Cysteine proteinases"/>
    <property type="match status" value="1"/>
</dbReference>
<feature type="domain" description="Peptidase C1A papain C-terminal" evidence="3">
    <location>
        <begin position="99"/>
        <end position="318"/>
    </location>
</feature>
<evidence type="ECO:0000259" key="3">
    <source>
        <dbReference type="SMART" id="SM00645"/>
    </source>
</evidence>
<evidence type="ECO:0000256" key="2">
    <source>
        <dbReference type="SAM" id="MobiDB-lite"/>
    </source>
</evidence>
<evidence type="ECO:0000313" key="5">
    <source>
        <dbReference type="Proteomes" id="UP000289482"/>
    </source>
</evidence>
<accession>A0A4Q1R287</accession>
<reference evidence="4 5" key="1">
    <citation type="submission" date="2019-01" db="EMBL/GenBank/DDBJ databases">
        <title>Draft genome sequences of the type strain Streptomyces sioyaensis DSM 40032 and its novel strain, TM32, a thermotolerant antibiotics-producing actinobacterium.</title>
        <authorList>
            <person name="Nakaew N."/>
            <person name="Lumyong S."/>
            <person name="Sloan W.T."/>
            <person name="Sungthong R."/>
        </authorList>
    </citation>
    <scope>NUCLEOTIDE SEQUENCE [LARGE SCALE GENOMIC DNA]</scope>
    <source>
        <strain evidence="4 5">DSM 40032</strain>
    </source>
</reference>
<evidence type="ECO:0000313" key="4">
    <source>
        <dbReference type="EMBL" id="RXS65359.1"/>
    </source>
</evidence>
<dbReference type="Pfam" id="PF00112">
    <property type="entry name" value="Peptidase_C1"/>
    <property type="match status" value="1"/>
</dbReference>
<dbReference type="GO" id="GO:0008234">
    <property type="term" value="F:cysteine-type peptidase activity"/>
    <property type="evidence" value="ECO:0007669"/>
    <property type="project" value="InterPro"/>
</dbReference>
<feature type="region of interest" description="Disordered" evidence="2">
    <location>
        <begin position="1"/>
        <end position="21"/>
    </location>
</feature>
<evidence type="ECO:0000256" key="1">
    <source>
        <dbReference type="ARBA" id="ARBA00008455"/>
    </source>
</evidence>
<protein>
    <submittedName>
        <fullName evidence="4">Peptidase</fullName>
    </submittedName>
</protein>
<dbReference type="PROSITE" id="PS00639">
    <property type="entry name" value="THIOL_PROTEASE_HIS"/>
    <property type="match status" value="1"/>
</dbReference>
<name>A0A4Q1R287_9ACTN</name>
<dbReference type="AlphaFoldDB" id="A0A4Q1R287"/>
<dbReference type="InterPro" id="IPR025660">
    <property type="entry name" value="Pept_his_AS"/>
</dbReference>
<dbReference type="SMART" id="SM00645">
    <property type="entry name" value="Pept_C1"/>
    <property type="match status" value="1"/>
</dbReference>
<gene>
    <name evidence="4" type="ORF">EST54_18810</name>
</gene>
<sequence>MAWRPHDPTHHPCRSQRFTSRSRNVRIKRTLSVGTALAVSCLATVVATNATAANPAPVHSQHHEHGMGLDLAALRAHKAPKSPVKHGALQAPRPRPGDVPSSFDLSTYALSPGDQGRVGSCVTWATGYSGYGILMKEQGISGSPMAPMFIYSQIAQGNDQGTWASVALPMEQKQGIDTKDDYWQGDFDYTTQPDDNERANAAHYKLSGWQQLPTSGSKAKAAIQDAISQGMPVPIGFTVHQSFMDMDAATASSYSYLPGDSHSDPVEGGHEVTIVGYNDKGVKIENSWGGNWGDGGFFTVPWSFFDTGDVDEVSAMGKLVTS</sequence>
<dbReference type="CDD" id="cd02619">
    <property type="entry name" value="Peptidase_C1"/>
    <property type="match status" value="1"/>
</dbReference>
<dbReference type="PANTHER" id="PTHR12411">
    <property type="entry name" value="CYSTEINE PROTEASE FAMILY C1-RELATED"/>
    <property type="match status" value="1"/>
</dbReference>